<dbReference type="OrthoDB" id="214483at2"/>
<evidence type="ECO:0000313" key="3">
    <source>
        <dbReference type="Proteomes" id="UP000320735"/>
    </source>
</evidence>
<dbReference type="Pfam" id="PF05119">
    <property type="entry name" value="Terminase_4"/>
    <property type="match status" value="1"/>
</dbReference>
<reference evidence="2 3" key="1">
    <citation type="submission" date="2019-02" db="EMBL/GenBank/DDBJ databases">
        <title>Deep-cultivation of Planctomycetes and their phenomic and genomic characterization uncovers novel biology.</title>
        <authorList>
            <person name="Wiegand S."/>
            <person name="Jogler M."/>
            <person name="Boedeker C."/>
            <person name="Pinto D."/>
            <person name="Vollmers J."/>
            <person name="Rivas-Marin E."/>
            <person name="Kohn T."/>
            <person name="Peeters S.H."/>
            <person name="Heuer A."/>
            <person name="Rast P."/>
            <person name="Oberbeckmann S."/>
            <person name="Bunk B."/>
            <person name="Jeske O."/>
            <person name="Meyerdierks A."/>
            <person name="Storesund J.E."/>
            <person name="Kallscheuer N."/>
            <person name="Luecker S."/>
            <person name="Lage O.M."/>
            <person name="Pohl T."/>
            <person name="Merkel B.J."/>
            <person name="Hornburger P."/>
            <person name="Mueller R.-W."/>
            <person name="Bruemmer F."/>
            <person name="Labrenz M."/>
            <person name="Spormann A.M."/>
            <person name="Op Den Camp H."/>
            <person name="Overmann J."/>
            <person name="Amann R."/>
            <person name="Jetten M.S.M."/>
            <person name="Mascher T."/>
            <person name="Medema M.H."/>
            <person name="Devos D.P."/>
            <person name="Kaster A.-K."/>
            <person name="Ovreas L."/>
            <person name="Rohde M."/>
            <person name="Galperin M.Y."/>
            <person name="Jogler C."/>
        </authorList>
    </citation>
    <scope>NUCLEOTIDE SEQUENCE [LARGE SCALE GENOMIC DNA]</scope>
    <source>
        <strain evidence="2 3">CA54</strain>
    </source>
</reference>
<sequence length="154" mass="16995">MRGRKPKPTALKTLEGNPGKRPLNAREPHAAPEVPDCPEHLDDVARAEWFRTAKVLLDMGLLTLADRSALAAYCVAYSRWVHAEEQVKKYGTIVKSPAKGFPMKSPYLTVADQAMEAMRKLMVEFGLTPSSRSRIKLPEGAGAVDEFDLFLEAG</sequence>
<dbReference type="RefSeq" id="WP_146369603.1">
    <property type="nucleotide sequence ID" value="NZ_SJPP01000001.1"/>
</dbReference>
<dbReference type="NCBIfam" id="TIGR01558">
    <property type="entry name" value="sm_term_P27"/>
    <property type="match status" value="1"/>
</dbReference>
<dbReference type="EMBL" id="SJPP01000001">
    <property type="protein sequence ID" value="TWU12089.1"/>
    <property type="molecule type" value="Genomic_DNA"/>
</dbReference>
<dbReference type="InterPro" id="IPR006448">
    <property type="entry name" value="Phage_term_ssu_P27"/>
</dbReference>
<dbReference type="AlphaFoldDB" id="A0A5C6BLU1"/>
<keyword evidence="3" id="KW-1185">Reference proteome</keyword>
<evidence type="ECO:0000313" key="2">
    <source>
        <dbReference type="EMBL" id="TWU12089.1"/>
    </source>
</evidence>
<proteinExistence type="predicted"/>
<organism evidence="2 3">
    <name type="scientific">Symmachiella macrocystis</name>
    <dbReference type="NCBI Taxonomy" id="2527985"/>
    <lineage>
        <taxon>Bacteria</taxon>
        <taxon>Pseudomonadati</taxon>
        <taxon>Planctomycetota</taxon>
        <taxon>Planctomycetia</taxon>
        <taxon>Planctomycetales</taxon>
        <taxon>Planctomycetaceae</taxon>
        <taxon>Symmachiella</taxon>
    </lineage>
</organism>
<gene>
    <name evidence="2" type="ORF">CA54_09070</name>
</gene>
<feature type="region of interest" description="Disordered" evidence="1">
    <location>
        <begin position="1"/>
        <end position="37"/>
    </location>
</feature>
<comment type="caution">
    <text evidence="2">The sequence shown here is derived from an EMBL/GenBank/DDBJ whole genome shotgun (WGS) entry which is preliminary data.</text>
</comment>
<evidence type="ECO:0000256" key="1">
    <source>
        <dbReference type="SAM" id="MobiDB-lite"/>
    </source>
</evidence>
<dbReference type="Proteomes" id="UP000320735">
    <property type="component" value="Unassembled WGS sequence"/>
</dbReference>
<name>A0A5C6BLU1_9PLAN</name>
<accession>A0A5C6BLU1</accession>
<protein>
    <submittedName>
        <fullName evidence="2">Phage terminase, small subunit</fullName>
    </submittedName>
</protein>